<feature type="transmembrane region" description="Helical" evidence="6">
    <location>
        <begin position="467"/>
        <end position="488"/>
    </location>
</feature>
<feature type="transmembrane region" description="Helical" evidence="6">
    <location>
        <begin position="442"/>
        <end position="461"/>
    </location>
</feature>
<evidence type="ECO:0000256" key="2">
    <source>
        <dbReference type="ARBA" id="ARBA00022475"/>
    </source>
</evidence>
<organism evidence="7 8">
    <name type="scientific">Cnuella takakiae</name>
    <dbReference type="NCBI Taxonomy" id="1302690"/>
    <lineage>
        <taxon>Bacteria</taxon>
        <taxon>Pseudomonadati</taxon>
        <taxon>Bacteroidota</taxon>
        <taxon>Chitinophagia</taxon>
        <taxon>Chitinophagales</taxon>
        <taxon>Chitinophagaceae</taxon>
        <taxon>Cnuella</taxon>
    </lineage>
</organism>
<dbReference type="GO" id="GO:0022857">
    <property type="term" value="F:transmembrane transporter activity"/>
    <property type="evidence" value="ECO:0007669"/>
    <property type="project" value="InterPro"/>
</dbReference>
<feature type="transmembrane region" description="Helical" evidence="6">
    <location>
        <begin position="43"/>
        <end position="64"/>
    </location>
</feature>
<feature type="transmembrane region" description="Helical" evidence="6">
    <location>
        <begin position="364"/>
        <end position="384"/>
    </location>
</feature>
<sequence>MSQTTKADANEHVNPHGGVDMNFDHSETATLAATAPATNWSQFGTLISVFFFWGFVAASNSIFIPFCKEYFQLDQIQSQLVGSAFYGAYFYGSLALYLASYLSGTDILNKIGYKKGIIYGLLISMVGSLALAFISGSGNATFPMILVAFFIIALGFSLQQTSAQPFAASLGSPETGAHRLNMAGGVNSFGTLLGPLIVSFLLFGAANATNVKADVSRIQVLYFFLSGLFIFAAIVFSVAKLPKTTTNEKLERSPKALRTLLIIGVVFLPVLFAEAIHENTGVPKAYIIVGSLLVILALLFGSMVAAKKNPVGWGAMSYPQLVLGMVAIFIYVGVEVTVDNNFGALLKRTEFGGFDESQMSHLIALYWGSLMIGRWTGAISVFNVNKKTKQLLTIIVPFIAFAVIVLANLVKGSPIGDYKYYPIFILFLIAANLYAQERPIKLLLSVSVLGVLFILVSLLTTGMTANYAIIATGLCCSVMWPCIFALAITGLGKYTSQASAFLITMILGGAIIPPSQGAIIDLDRGTEVNGITTGPYTHLSYLVPLACFAYLAWHTLKTKSVLKAQGLDVDQQVAGGH</sequence>
<feature type="transmembrane region" description="Helical" evidence="6">
    <location>
        <begin position="84"/>
        <end position="104"/>
    </location>
</feature>
<dbReference type="Proteomes" id="UP000184368">
    <property type="component" value="Unassembled WGS sequence"/>
</dbReference>
<accession>A0A1M4V288</accession>
<dbReference type="SUPFAM" id="SSF103473">
    <property type="entry name" value="MFS general substrate transporter"/>
    <property type="match status" value="1"/>
</dbReference>
<dbReference type="PANTHER" id="PTHR43702:SF3">
    <property type="entry name" value="PROTEIN TSGA"/>
    <property type="match status" value="1"/>
</dbReference>
<evidence type="ECO:0000313" key="8">
    <source>
        <dbReference type="Proteomes" id="UP000184368"/>
    </source>
</evidence>
<dbReference type="Gene3D" id="1.20.1250.20">
    <property type="entry name" value="MFS general substrate transporter like domains"/>
    <property type="match status" value="2"/>
</dbReference>
<dbReference type="InterPro" id="IPR036259">
    <property type="entry name" value="MFS_trans_sf"/>
</dbReference>
<dbReference type="GO" id="GO:0005886">
    <property type="term" value="C:plasma membrane"/>
    <property type="evidence" value="ECO:0007669"/>
    <property type="project" value="UniProtKB-SubCell"/>
</dbReference>
<proteinExistence type="predicted"/>
<name>A0A1M4V288_9BACT</name>
<feature type="transmembrane region" description="Helical" evidence="6">
    <location>
        <begin position="256"/>
        <end position="273"/>
    </location>
</feature>
<feature type="transmembrane region" description="Helical" evidence="6">
    <location>
        <begin position="218"/>
        <end position="236"/>
    </location>
</feature>
<keyword evidence="4 6" id="KW-1133">Transmembrane helix</keyword>
<keyword evidence="2" id="KW-1003">Cell membrane</keyword>
<keyword evidence="8" id="KW-1185">Reference proteome</keyword>
<evidence type="ECO:0000256" key="5">
    <source>
        <dbReference type="ARBA" id="ARBA00023136"/>
    </source>
</evidence>
<feature type="transmembrane region" description="Helical" evidence="6">
    <location>
        <begin position="180"/>
        <end position="206"/>
    </location>
</feature>
<feature type="transmembrane region" description="Helical" evidence="6">
    <location>
        <begin position="116"/>
        <end position="134"/>
    </location>
</feature>
<keyword evidence="3 6" id="KW-0812">Transmembrane</keyword>
<dbReference type="EMBL" id="FQUO01000002">
    <property type="protein sequence ID" value="SHE62983.1"/>
    <property type="molecule type" value="Genomic_DNA"/>
</dbReference>
<dbReference type="STRING" id="1302690.BUE76_13150"/>
<evidence type="ECO:0000313" key="7">
    <source>
        <dbReference type="EMBL" id="SHE62983.1"/>
    </source>
</evidence>
<dbReference type="AlphaFoldDB" id="A0A1M4V288"/>
<dbReference type="InterPro" id="IPR011701">
    <property type="entry name" value="MFS"/>
</dbReference>
<feature type="transmembrane region" description="Helical" evidence="6">
    <location>
        <begin position="500"/>
        <end position="519"/>
    </location>
</feature>
<dbReference type="InterPro" id="IPR050375">
    <property type="entry name" value="MFS_TsgA-like"/>
</dbReference>
<feature type="transmembrane region" description="Helical" evidence="6">
    <location>
        <begin position="391"/>
        <end position="412"/>
    </location>
</feature>
<dbReference type="Pfam" id="PF07690">
    <property type="entry name" value="MFS_1"/>
    <property type="match status" value="1"/>
</dbReference>
<protein>
    <submittedName>
        <fullName evidence="7">MFS transporter, FHS family, L-fucose permease</fullName>
    </submittedName>
</protein>
<feature type="transmembrane region" description="Helical" evidence="6">
    <location>
        <begin position="140"/>
        <end position="159"/>
    </location>
</feature>
<feature type="transmembrane region" description="Helical" evidence="6">
    <location>
        <begin position="285"/>
        <end position="306"/>
    </location>
</feature>
<evidence type="ECO:0000256" key="6">
    <source>
        <dbReference type="SAM" id="Phobius"/>
    </source>
</evidence>
<evidence type="ECO:0000256" key="3">
    <source>
        <dbReference type="ARBA" id="ARBA00022692"/>
    </source>
</evidence>
<reference evidence="7 8" key="1">
    <citation type="submission" date="2016-11" db="EMBL/GenBank/DDBJ databases">
        <authorList>
            <person name="Jaros S."/>
            <person name="Januszkiewicz K."/>
            <person name="Wedrychowicz H."/>
        </authorList>
    </citation>
    <scope>NUCLEOTIDE SEQUENCE [LARGE SCALE GENOMIC DNA]</scope>
    <source>
        <strain evidence="7 8">DSM 26897</strain>
    </source>
</reference>
<feature type="transmembrane region" description="Helical" evidence="6">
    <location>
        <begin position="418"/>
        <end position="435"/>
    </location>
</feature>
<feature type="transmembrane region" description="Helical" evidence="6">
    <location>
        <begin position="318"/>
        <end position="338"/>
    </location>
</feature>
<evidence type="ECO:0000256" key="4">
    <source>
        <dbReference type="ARBA" id="ARBA00022989"/>
    </source>
</evidence>
<feature type="transmembrane region" description="Helical" evidence="6">
    <location>
        <begin position="539"/>
        <end position="556"/>
    </location>
</feature>
<dbReference type="PANTHER" id="PTHR43702">
    <property type="entry name" value="L-FUCOSE-PROTON SYMPORTER"/>
    <property type="match status" value="1"/>
</dbReference>
<gene>
    <name evidence="7" type="ORF">SAMN05444008_102110</name>
</gene>
<comment type="subcellular location">
    <subcellularLocation>
        <location evidence="1">Cell inner membrane</location>
        <topology evidence="1">Multi-pass membrane protein</topology>
    </subcellularLocation>
</comment>
<keyword evidence="5 6" id="KW-0472">Membrane</keyword>
<dbReference type="RefSeq" id="WP_245798285.1">
    <property type="nucleotide sequence ID" value="NZ_FQUO01000002.1"/>
</dbReference>
<evidence type="ECO:0000256" key="1">
    <source>
        <dbReference type="ARBA" id="ARBA00004429"/>
    </source>
</evidence>